<feature type="transmembrane region" description="Helical" evidence="9">
    <location>
        <begin position="245"/>
        <end position="268"/>
    </location>
</feature>
<accession>A0A3N0YID0</accession>
<dbReference type="AlphaFoldDB" id="A0A3N0YID0"/>
<keyword evidence="4" id="KW-0333">Golgi apparatus</keyword>
<comment type="caution">
    <text evidence="10">The sequence shown here is derived from an EMBL/GenBank/DDBJ whole genome shotgun (WGS) entry which is preliminary data.</text>
</comment>
<evidence type="ECO:0000256" key="1">
    <source>
        <dbReference type="ARBA" id="ARBA00004653"/>
    </source>
</evidence>
<evidence type="ECO:0000313" key="10">
    <source>
        <dbReference type="EMBL" id="ROL46005.1"/>
    </source>
</evidence>
<feature type="compositionally biased region" description="Polar residues" evidence="8">
    <location>
        <begin position="386"/>
        <end position="397"/>
    </location>
</feature>
<dbReference type="Pfam" id="PF04178">
    <property type="entry name" value="Got1"/>
    <property type="match status" value="1"/>
</dbReference>
<feature type="transmembrane region" description="Helical" evidence="9">
    <location>
        <begin position="122"/>
        <end position="139"/>
    </location>
</feature>
<dbReference type="GO" id="GO:0005783">
    <property type="term" value="C:endoplasmic reticulum"/>
    <property type="evidence" value="ECO:0007669"/>
    <property type="project" value="TreeGrafter"/>
</dbReference>
<evidence type="ECO:0000313" key="11">
    <source>
        <dbReference type="Proteomes" id="UP000281406"/>
    </source>
</evidence>
<name>A0A3N0YID0_ANAGA</name>
<keyword evidence="5 9" id="KW-0472">Membrane</keyword>
<feature type="compositionally biased region" description="Polar residues" evidence="8">
    <location>
        <begin position="282"/>
        <end position="295"/>
    </location>
</feature>
<dbReference type="GO" id="GO:0000139">
    <property type="term" value="C:Golgi membrane"/>
    <property type="evidence" value="ECO:0007669"/>
    <property type="project" value="UniProtKB-SubCell"/>
</dbReference>
<evidence type="ECO:0000256" key="8">
    <source>
        <dbReference type="SAM" id="MobiDB-lite"/>
    </source>
</evidence>
<dbReference type="GO" id="GO:0042147">
    <property type="term" value="P:retrograde transport, endosome to Golgi"/>
    <property type="evidence" value="ECO:0007669"/>
    <property type="project" value="InterPro"/>
</dbReference>
<evidence type="ECO:0000256" key="2">
    <source>
        <dbReference type="ARBA" id="ARBA00022692"/>
    </source>
</evidence>
<comment type="similarity">
    <text evidence="7">Belongs to the GOT1 family.</text>
</comment>
<dbReference type="PANTHER" id="PTHR21493:SF245">
    <property type="entry name" value="VESICLE TRANSPORT PROTEIN GOT1A"/>
    <property type="match status" value="1"/>
</dbReference>
<dbReference type="GO" id="GO:0006888">
    <property type="term" value="P:endoplasmic reticulum to Golgi vesicle-mediated transport"/>
    <property type="evidence" value="ECO:0007669"/>
    <property type="project" value="InterPro"/>
</dbReference>
<gene>
    <name evidence="10" type="ORF">DPX16_15564</name>
</gene>
<feature type="transmembrane region" description="Helical" evidence="9">
    <location>
        <begin position="6"/>
        <end position="34"/>
    </location>
</feature>
<feature type="transmembrane region" description="Helical" evidence="9">
    <location>
        <begin position="76"/>
        <end position="101"/>
    </location>
</feature>
<evidence type="ECO:0000256" key="4">
    <source>
        <dbReference type="ARBA" id="ARBA00023034"/>
    </source>
</evidence>
<dbReference type="GO" id="GO:0005829">
    <property type="term" value="C:cytosol"/>
    <property type="evidence" value="ECO:0007669"/>
    <property type="project" value="GOC"/>
</dbReference>
<keyword evidence="3 9" id="KW-1133">Transmembrane helix</keyword>
<feature type="region of interest" description="Disordered" evidence="8">
    <location>
        <begin position="279"/>
        <end position="320"/>
    </location>
</feature>
<dbReference type="PANTHER" id="PTHR21493">
    <property type="entry name" value="CGI-141-RELATED/LIPASE CONTAINING PROTEIN"/>
    <property type="match status" value="1"/>
</dbReference>
<dbReference type="Proteomes" id="UP000281406">
    <property type="component" value="Unassembled WGS sequence"/>
</dbReference>
<feature type="transmembrane region" description="Helical" evidence="9">
    <location>
        <begin position="46"/>
        <end position="64"/>
    </location>
</feature>
<protein>
    <submittedName>
        <fullName evidence="10">Vesicle transport protein GOT1A</fullName>
    </submittedName>
</protein>
<sequence length="413" mass="46096">MFFVLFGILLYFDSVLLAFGNILFLSGLAFIIGLRRTAHFFFQRQKLRSSAFFLGGVALVLLRWPRIGMLVETYGFVLLFKSFFPMAFGFLATVLNIPFLTTRGGLWRSATHRGGYDAEQKHIKMMLLTIILMLSVAIGDTYPSGHFQYYLEDETPDETSLRVLRGTDARPTAGSPSPKLSMHFSMGAGPQRSTWWSPERPYTKRRQNVAYYNLNSFGLRYGKREQDMLAGFKQKIPVNKVLHPLLYGIICFLGFLVVILLILLFNIVSSMKSGLRRDHMTSETGESTALRPNNVLSVSPLSGGDDSSSTSSGTPEGSLADLSSISQRYVSLQERSKTSDYINVSESVSPGQVDFNNKIMAVDYVNVKEESRRKKINRKGHASCDDGTTSVSSDASNESAVNYSMVVFTKTDK</sequence>
<evidence type="ECO:0000256" key="7">
    <source>
        <dbReference type="ARBA" id="ARBA00025799"/>
    </source>
</evidence>
<proteinExistence type="inferred from homology"/>
<comment type="function">
    <text evidence="6">May be involved in fusion of ER-derived transport vesicles with the Golgi complex.</text>
</comment>
<organism evidence="10 11">
    <name type="scientific">Anabarilius grahami</name>
    <name type="common">Kanglang fish</name>
    <name type="synonym">Barilius grahami</name>
    <dbReference type="NCBI Taxonomy" id="495550"/>
    <lineage>
        <taxon>Eukaryota</taxon>
        <taxon>Metazoa</taxon>
        <taxon>Chordata</taxon>
        <taxon>Craniata</taxon>
        <taxon>Vertebrata</taxon>
        <taxon>Euteleostomi</taxon>
        <taxon>Actinopterygii</taxon>
        <taxon>Neopterygii</taxon>
        <taxon>Teleostei</taxon>
        <taxon>Ostariophysi</taxon>
        <taxon>Cypriniformes</taxon>
        <taxon>Xenocyprididae</taxon>
        <taxon>Xenocypridinae</taxon>
        <taxon>Xenocypridinae incertae sedis</taxon>
        <taxon>Anabarilius</taxon>
    </lineage>
</organism>
<feature type="compositionally biased region" description="Low complexity" evidence="8">
    <location>
        <begin position="296"/>
        <end position="318"/>
    </location>
</feature>
<evidence type="ECO:0000256" key="3">
    <source>
        <dbReference type="ARBA" id="ARBA00022989"/>
    </source>
</evidence>
<dbReference type="InterPro" id="IPR045176">
    <property type="entry name" value="Got1"/>
</dbReference>
<feature type="region of interest" description="Disordered" evidence="8">
    <location>
        <begin position="376"/>
        <end position="397"/>
    </location>
</feature>
<comment type="subcellular location">
    <subcellularLocation>
        <location evidence="1">Golgi apparatus membrane</location>
        <topology evidence="1">Multi-pass membrane protein</topology>
    </subcellularLocation>
</comment>
<dbReference type="InterPro" id="IPR007305">
    <property type="entry name" value="Vesicle_transpt_Got1/SFT2"/>
</dbReference>
<evidence type="ECO:0000256" key="6">
    <source>
        <dbReference type="ARBA" id="ARBA00024660"/>
    </source>
</evidence>
<evidence type="ECO:0000256" key="5">
    <source>
        <dbReference type="ARBA" id="ARBA00023136"/>
    </source>
</evidence>
<dbReference type="EMBL" id="RJVU01042531">
    <property type="protein sequence ID" value="ROL46005.1"/>
    <property type="molecule type" value="Genomic_DNA"/>
</dbReference>
<reference evidence="10 11" key="1">
    <citation type="submission" date="2018-10" db="EMBL/GenBank/DDBJ databases">
        <title>Genome assembly for a Yunnan-Guizhou Plateau 3E fish, Anabarilius grahami (Regan), and its evolutionary and genetic applications.</title>
        <authorList>
            <person name="Jiang W."/>
        </authorList>
    </citation>
    <scope>NUCLEOTIDE SEQUENCE [LARGE SCALE GENOMIC DNA]</scope>
    <source>
        <strain evidence="10">AG-KIZ</strain>
        <tissue evidence="10">Muscle</tissue>
    </source>
</reference>
<keyword evidence="11" id="KW-1185">Reference proteome</keyword>
<keyword evidence="2 9" id="KW-0812">Transmembrane</keyword>
<evidence type="ECO:0000256" key="9">
    <source>
        <dbReference type="SAM" id="Phobius"/>
    </source>
</evidence>
<dbReference type="OrthoDB" id="9899812at2759"/>